<protein>
    <submittedName>
        <fullName evidence="3">Inositol monophosphatase</fullName>
    </submittedName>
</protein>
<dbReference type="SUPFAM" id="SSF56655">
    <property type="entry name" value="Carbohydrate phosphatase"/>
    <property type="match status" value="1"/>
</dbReference>
<feature type="binding site" evidence="2">
    <location>
        <position position="88"/>
    </location>
    <ligand>
        <name>Mg(2+)</name>
        <dbReference type="ChEBI" id="CHEBI:18420"/>
        <label>1</label>
        <note>catalytic</note>
    </ligand>
</feature>
<dbReference type="CDD" id="cd01637">
    <property type="entry name" value="IMPase_like"/>
    <property type="match status" value="1"/>
</dbReference>
<dbReference type="PANTHER" id="PTHR20854:SF4">
    <property type="entry name" value="INOSITOL-1-MONOPHOSPHATASE-RELATED"/>
    <property type="match status" value="1"/>
</dbReference>
<dbReference type="GO" id="GO:0046872">
    <property type="term" value="F:metal ion binding"/>
    <property type="evidence" value="ECO:0007669"/>
    <property type="project" value="UniProtKB-KW"/>
</dbReference>
<evidence type="ECO:0000256" key="2">
    <source>
        <dbReference type="PIRSR" id="PIRSR600760-2"/>
    </source>
</evidence>
<dbReference type="PRINTS" id="PR01959">
    <property type="entry name" value="SBIMPHPHTASE"/>
</dbReference>
<dbReference type="KEGG" id="ncu:F0U83_13590"/>
<feature type="binding site" evidence="2">
    <location>
        <position position="215"/>
    </location>
    <ligand>
        <name>Mg(2+)</name>
        <dbReference type="ChEBI" id="CHEBI:18420"/>
        <label>1</label>
        <note>catalytic</note>
    </ligand>
</feature>
<dbReference type="GO" id="GO:0008934">
    <property type="term" value="F:inositol monophosphate 1-phosphatase activity"/>
    <property type="evidence" value="ECO:0007669"/>
    <property type="project" value="InterPro"/>
</dbReference>
<feature type="binding site" evidence="2">
    <location>
        <position position="89"/>
    </location>
    <ligand>
        <name>Mg(2+)</name>
        <dbReference type="ChEBI" id="CHEBI:18420"/>
        <label>1</label>
        <note>catalytic</note>
    </ligand>
</feature>
<accession>A0A5P1REH1</accession>
<dbReference type="RefSeq" id="WP_138987781.1">
    <property type="nucleotide sequence ID" value="NZ_CP043869.1"/>
</dbReference>
<sequence length="267" mass="28724">MQPMLNIALRAARLSGEQIARAAERLDLIKSEQSSVTDFLKETAIKAEQTIAYTIQKAYPAHALRGEYSGDFPALEEKGDITWHINPIDSVSNFSNGLPAFAVCLSAIQKGRVEHALILNPLTGEEFTASRGQGAQLNGRRIRVSNKRTLEQAIVGTSFLNTKKEKAHFDTFKKFLCNIQAADGMLHNGGSAALNMAYTAAGRMDGFLQINLSTDTLEAGALLIQEAGGLIGDFSGGNNFRTSGNTVAGNPKIFKALLQSIRPAVEG</sequence>
<keyword evidence="2" id="KW-0460">Magnesium</keyword>
<name>A0A5P1REH1_9GAMM</name>
<dbReference type="Proteomes" id="UP000324760">
    <property type="component" value="Chromosome"/>
</dbReference>
<gene>
    <name evidence="3" type="ORF">F0U83_13590</name>
</gene>
<dbReference type="Gene3D" id="3.40.190.80">
    <property type="match status" value="1"/>
</dbReference>
<organism evidence="3 4">
    <name type="scientific">Neptunomonas concharum</name>
    <dbReference type="NCBI Taxonomy" id="1031538"/>
    <lineage>
        <taxon>Bacteria</taxon>
        <taxon>Pseudomonadati</taxon>
        <taxon>Pseudomonadota</taxon>
        <taxon>Gammaproteobacteria</taxon>
        <taxon>Oceanospirillales</taxon>
        <taxon>Oceanospirillaceae</taxon>
        <taxon>Neptunomonas</taxon>
    </lineage>
</organism>
<proteinExistence type="inferred from homology"/>
<dbReference type="Pfam" id="PF00459">
    <property type="entry name" value="Inositol_P"/>
    <property type="match status" value="1"/>
</dbReference>
<dbReference type="EMBL" id="CP043869">
    <property type="protein sequence ID" value="QEQ97666.1"/>
    <property type="molecule type" value="Genomic_DNA"/>
</dbReference>
<evidence type="ECO:0000256" key="1">
    <source>
        <dbReference type="ARBA" id="ARBA00009759"/>
    </source>
</evidence>
<keyword evidence="4" id="KW-1185">Reference proteome</keyword>
<dbReference type="InterPro" id="IPR000760">
    <property type="entry name" value="Inositol_monophosphatase-like"/>
</dbReference>
<feature type="binding site" evidence="2">
    <location>
        <position position="67"/>
    </location>
    <ligand>
        <name>Mg(2+)</name>
        <dbReference type="ChEBI" id="CHEBI:18420"/>
        <label>1</label>
        <note>catalytic</note>
    </ligand>
</feature>
<dbReference type="InterPro" id="IPR022337">
    <property type="entry name" value="Inositol_monophosphatase_SuhB"/>
</dbReference>
<dbReference type="AlphaFoldDB" id="A0A5P1REH1"/>
<dbReference type="GO" id="GO:0007165">
    <property type="term" value="P:signal transduction"/>
    <property type="evidence" value="ECO:0007669"/>
    <property type="project" value="TreeGrafter"/>
</dbReference>
<dbReference type="PANTHER" id="PTHR20854">
    <property type="entry name" value="INOSITOL MONOPHOSPHATASE"/>
    <property type="match status" value="1"/>
</dbReference>
<dbReference type="GO" id="GO:0006020">
    <property type="term" value="P:inositol metabolic process"/>
    <property type="evidence" value="ECO:0007669"/>
    <property type="project" value="TreeGrafter"/>
</dbReference>
<dbReference type="OrthoDB" id="9785695at2"/>
<keyword evidence="2" id="KW-0479">Metal-binding</keyword>
<comment type="similarity">
    <text evidence="1">Belongs to the inositol monophosphatase superfamily.</text>
</comment>
<evidence type="ECO:0000313" key="4">
    <source>
        <dbReference type="Proteomes" id="UP000324760"/>
    </source>
</evidence>
<dbReference type="PRINTS" id="PR00377">
    <property type="entry name" value="IMPHPHTASES"/>
</dbReference>
<evidence type="ECO:0000313" key="3">
    <source>
        <dbReference type="EMBL" id="QEQ97666.1"/>
    </source>
</evidence>
<comment type="cofactor">
    <cofactor evidence="2">
        <name>Mg(2+)</name>
        <dbReference type="ChEBI" id="CHEBI:18420"/>
    </cofactor>
</comment>
<reference evidence="3 4" key="1">
    <citation type="journal article" date="2019" name="Biochem. Eng. J.">
        <title>Metabolic engineering of the marine bacteria Neptunomonas concharum for the production of acetoin and meso-2,3-butanediol from acetate.</title>
        <authorList>
            <person name="Li W."/>
            <person name="Pu N."/>
            <person name="Liu C.-X."/>
            <person name="Yuan Q.-P."/>
            <person name="Li Z.-J."/>
        </authorList>
    </citation>
    <scope>NUCLEOTIDE SEQUENCE [LARGE SCALE GENOMIC DNA]</scope>
    <source>
        <strain evidence="3 4">JCM17730</strain>
    </source>
</reference>
<dbReference type="Gene3D" id="3.30.540.10">
    <property type="entry name" value="Fructose-1,6-Bisphosphatase, subunit A, domain 1"/>
    <property type="match status" value="1"/>
</dbReference>